<gene>
    <name evidence="1" type="ORF">AFUS01_LOCUS42011</name>
</gene>
<protein>
    <submittedName>
        <fullName evidence="1">Uncharacterized protein</fullName>
    </submittedName>
</protein>
<reference evidence="1" key="1">
    <citation type="submission" date="2021-06" db="EMBL/GenBank/DDBJ databases">
        <authorList>
            <person name="Hodson N. C."/>
            <person name="Mongue J. A."/>
            <person name="Jaron S. K."/>
        </authorList>
    </citation>
    <scope>NUCLEOTIDE SEQUENCE</scope>
</reference>
<keyword evidence="2" id="KW-1185">Reference proteome</keyword>
<comment type="caution">
    <text evidence="1">The sequence shown here is derived from an EMBL/GenBank/DDBJ whole genome shotgun (WGS) entry which is preliminary data.</text>
</comment>
<name>A0A8J2LH13_9HEXA</name>
<sequence>MASAAVSKFTIGHDRDKKERTEDVILSGLESDIDFRSLKISPDILQGLTTCGFRKP</sequence>
<dbReference type="EMBL" id="CAJVCH010564441">
    <property type="protein sequence ID" value="CAG7832324.1"/>
    <property type="molecule type" value="Genomic_DNA"/>
</dbReference>
<evidence type="ECO:0000313" key="2">
    <source>
        <dbReference type="Proteomes" id="UP000708208"/>
    </source>
</evidence>
<proteinExistence type="predicted"/>
<organism evidence="1 2">
    <name type="scientific">Allacma fusca</name>
    <dbReference type="NCBI Taxonomy" id="39272"/>
    <lineage>
        <taxon>Eukaryota</taxon>
        <taxon>Metazoa</taxon>
        <taxon>Ecdysozoa</taxon>
        <taxon>Arthropoda</taxon>
        <taxon>Hexapoda</taxon>
        <taxon>Collembola</taxon>
        <taxon>Symphypleona</taxon>
        <taxon>Sminthuridae</taxon>
        <taxon>Allacma</taxon>
    </lineage>
</organism>
<dbReference type="OrthoDB" id="434041at2759"/>
<evidence type="ECO:0000313" key="1">
    <source>
        <dbReference type="EMBL" id="CAG7832324.1"/>
    </source>
</evidence>
<dbReference type="AlphaFoldDB" id="A0A8J2LH13"/>
<dbReference type="Proteomes" id="UP000708208">
    <property type="component" value="Unassembled WGS sequence"/>
</dbReference>
<feature type="non-terminal residue" evidence="1">
    <location>
        <position position="56"/>
    </location>
</feature>
<accession>A0A8J2LH13</accession>